<proteinExistence type="predicted"/>
<keyword evidence="1" id="KW-0732">Signal</keyword>
<organism evidence="2 3">
    <name type="scientific">Rheinheimera marina</name>
    <dbReference type="NCBI Taxonomy" id="1774958"/>
    <lineage>
        <taxon>Bacteria</taxon>
        <taxon>Pseudomonadati</taxon>
        <taxon>Pseudomonadota</taxon>
        <taxon>Gammaproteobacteria</taxon>
        <taxon>Chromatiales</taxon>
        <taxon>Chromatiaceae</taxon>
        <taxon>Rheinheimera</taxon>
    </lineage>
</organism>
<evidence type="ECO:0000256" key="1">
    <source>
        <dbReference type="SAM" id="SignalP"/>
    </source>
</evidence>
<dbReference type="Pfam" id="PF11456">
    <property type="entry name" value="DUF3019"/>
    <property type="match status" value="1"/>
</dbReference>
<evidence type="ECO:0000313" key="2">
    <source>
        <dbReference type="EMBL" id="MFC4654848.1"/>
    </source>
</evidence>
<gene>
    <name evidence="2" type="ORF">ACFO3I_07470</name>
</gene>
<accession>A0ABV9JKS0</accession>
<dbReference type="RefSeq" id="WP_377332985.1">
    <property type="nucleotide sequence ID" value="NZ_JBHSGB010000006.1"/>
</dbReference>
<dbReference type="InterPro" id="IPR021559">
    <property type="entry name" value="DUF3019"/>
</dbReference>
<reference evidence="3" key="1">
    <citation type="journal article" date="2019" name="Int. J. Syst. Evol. Microbiol.">
        <title>The Global Catalogue of Microorganisms (GCM) 10K type strain sequencing project: providing services to taxonomists for standard genome sequencing and annotation.</title>
        <authorList>
            <consortium name="The Broad Institute Genomics Platform"/>
            <consortium name="The Broad Institute Genome Sequencing Center for Infectious Disease"/>
            <person name="Wu L."/>
            <person name="Ma J."/>
        </authorList>
    </citation>
    <scope>NUCLEOTIDE SEQUENCE [LARGE SCALE GENOMIC DNA]</scope>
    <source>
        <strain evidence="3">DT28</strain>
    </source>
</reference>
<dbReference type="Proteomes" id="UP001595962">
    <property type="component" value="Unassembled WGS sequence"/>
</dbReference>
<name>A0ABV9JKS0_9GAMM</name>
<protein>
    <submittedName>
        <fullName evidence="2">DUF3019 domain-containing protein</fullName>
    </submittedName>
</protein>
<evidence type="ECO:0000313" key="3">
    <source>
        <dbReference type="Proteomes" id="UP001595962"/>
    </source>
</evidence>
<keyword evidence="3" id="KW-1185">Reference proteome</keyword>
<comment type="caution">
    <text evidence="2">The sequence shown here is derived from an EMBL/GenBank/DDBJ whole genome shotgun (WGS) entry which is preliminary data.</text>
</comment>
<dbReference type="EMBL" id="JBHSGB010000006">
    <property type="protein sequence ID" value="MFC4654848.1"/>
    <property type="molecule type" value="Genomic_DNA"/>
</dbReference>
<sequence>MRLLFISLLLGGAMLCTGQARADSFSLKPRLCLHHSHQACSLQLSVEWQNEQQLCLYLQSKAEPLLCGREVRQQLQLVLTEHSRFELRDQQSGALVSQRLVRVLQVDLNAGDQLLKRSRSWGTP</sequence>
<feature type="chain" id="PRO_5046480656" evidence="1">
    <location>
        <begin position="23"/>
        <end position="124"/>
    </location>
</feature>
<feature type="signal peptide" evidence="1">
    <location>
        <begin position="1"/>
        <end position="22"/>
    </location>
</feature>